<dbReference type="EC" id="3.6.4.-" evidence="3"/>
<dbReference type="Gene3D" id="3.40.50.300">
    <property type="entry name" value="P-loop containing nucleotide triphosphate hydrolases"/>
    <property type="match status" value="1"/>
</dbReference>
<dbReference type="InterPro" id="IPR014001">
    <property type="entry name" value="Helicase_ATP-bd"/>
</dbReference>
<evidence type="ECO:0000313" key="4">
    <source>
        <dbReference type="Proteomes" id="UP001529380"/>
    </source>
</evidence>
<dbReference type="PANTHER" id="PTHR10799">
    <property type="entry name" value="SNF2/RAD54 HELICASE FAMILY"/>
    <property type="match status" value="1"/>
</dbReference>
<sequence>MSGDDFVATVTIDINSSKNEIYLSGDIKALQRHRFAWRYARDYLAPTLDGNRLVVKVSEDDTVSVLSKIHEMLVKYGFEEARSDSSERVLCDFFEEERKFSDFSEKARHIRNNECDVSDFQEFVDSVSSNLPARLLYPLQLLSAYHLAFSQNACNFSVPGAGKTSIVYGAYAYLHALPKENPKHIDRLLIVGPLSSFGPWELEYKECFGRAVCAKRLISGLSKEDKRDYLYSKKPAELTLISYASVVSLKDDLGYFLRYNKVMMVLDEAHKIKNSSGGVTAQAVLKLAPYASGRVVLTGTPAPNGYEDLYNMFKFIWPSKNVIGFEVNQLRDISARPDESRTERLINNISPYFIRIRKSDLNIPPATVNPPILVPMGKYQQRIYDFIEKKYVQAIIEDGPIDLTSKFKAALTQARMIRLMQAATDPAMLKTPLKMVVQDDETPIEADQAIDDSEVLRAITDYEQIETPSKYVAVKELIEKIVSAGEKVVVWATFIHTVLGLKDYLLSCGIACQELYGAIPVEKGAETSTQEDEAITRERIVQEFQSPSCPYKVIIANPFAVAESISLHKACHNAIYMERSFNAAHFVQSKDRIHRYGLKEGTETNYYYVLSKDSIDETIDLRLSEKERRMIEIMESMPIPLFDNVSDDLGDEDVKALISAYVRRTKKP</sequence>
<dbReference type="GO" id="GO:0004386">
    <property type="term" value="F:helicase activity"/>
    <property type="evidence" value="ECO:0007669"/>
    <property type="project" value="UniProtKB-KW"/>
</dbReference>
<comment type="caution">
    <text evidence="3">The sequence shown here is derived from an EMBL/GenBank/DDBJ whole genome shotgun (WGS) entry which is preliminary data.</text>
</comment>
<dbReference type="InterPro" id="IPR027417">
    <property type="entry name" value="P-loop_NTPase"/>
</dbReference>
<dbReference type="InterPro" id="IPR000330">
    <property type="entry name" value="SNF2_N"/>
</dbReference>
<keyword evidence="3" id="KW-0347">Helicase</keyword>
<dbReference type="Gene3D" id="3.40.50.10810">
    <property type="entry name" value="Tandem AAA-ATPase domain"/>
    <property type="match status" value="1"/>
</dbReference>
<accession>A0ABT7UUM0</accession>
<reference evidence="4" key="1">
    <citation type="submission" date="2023-06" db="EMBL/GenBank/DDBJ databases">
        <title>Identification and characterization of horizontal gene transfer across gut microbiota members of farm animals based on homology search.</title>
        <authorList>
            <person name="Zeman M."/>
            <person name="Kubasova T."/>
            <person name="Jahodarova E."/>
            <person name="Nykrynova M."/>
            <person name="Rychlik I."/>
        </authorList>
    </citation>
    <scope>NUCLEOTIDE SEQUENCE [LARGE SCALE GENOMIC DNA]</scope>
    <source>
        <strain evidence="4">ET340</strain>
    </source>
</reference>
<evidence type="ECO:0000313" key="3">
    <source>
        <dbReference type="EMBL" id="MDM8202572.1"/>
    </source>
</evidence>
<feature type="domain" description="Helicase ATP-binding" evidence="2">
    <location>
        <begin position="144"/>
        <end position="319"/>
    </location>
</feature>
<gene>
    <name evidence="3" type="ORF">QUW08_14905</name>
</gene>
<dbReference type="Pfam" id="PF00176">
    <property type="entry name" value="SNF2-rel_dom"/>
    <property type="match status" value="1"/>
</dbReference>
<dbReference type="GO" id="GO:0016787">
    <property type="term" value="F:hydrolase activity"/>
    <property type="evidence" value="ECO:0007669"/>
    <property type="project" value="UniProtKB-KW"/>
</dbReference>
<dbReference type="CDD" id="cd18793">
    <property type="entry name" value="SF2_C_SNF"/>
    <property type="match status" value="1"/>
</dbReference>
<keyword evidence="4" id="KW-1185">Reference proteome</keyword>
<dbReference type="PROSITE" id="PS51192">
    <property type="entry name" value="HELICASE_ATP_BIND_1"/>
    <property type="match status" value="1"/>
</dbReference>
<protein>
    <submittedName>
        <fullName evidence="3">DEAD/DEAH box helicase</fullName>
        <ecNumber evidence="3">3.6.4.-</ecNumber>
    </submittedName>
</protein>
<keyword evidence="3" id="KW-0067">ATP-binding</keyword>
<keyword evidence="1 3" id="KW-0378">Hydrolase</keyword>
<dbReference type="InterPro" id="IPR038718">
    <property type="entry name" value="SNF2-like_sf"/>
</dbReference>
<dbReference type="EMBL" id="JAUDCL010000047">
    <property type="protein sequence ID" value="MDM8202572.1"/>
    <property type="molecule type" value="Genomic_DNA"/>
</dbReference>
<evidence type="ECO:0000256" key="1">
    <source>
        <dbReference type="ARBA" id="ARBA00022801"/>
    </source>
</evidence>
<evidence type="ECO:0000259" key="2">
    <source>
        <dbReference type="PROSITE" id="PS51192"/>
    </source>
</evidence>
<dbReference type="RefSeq" id="WP_289600813.1">
    <property type="nucleotide sequence ID" value="NZ_JAUDCL010000047.1"/>
</dbReference>
<dbReference type="Proteomes" id="UP001529380">
    <property type="component" value="Unassembled WGS sequence"/>
</dbReference>
<reference evidence="3 4" key="3">
    <citation type="submission" date="2023-06" db="EMBL/GenBank/DDBJ databases">
        <authorList>
            <person name="Zeman M."/>
            <person name="Kubasova T."/>
            <person name="Jahodarova E."/>
            <person name="Nykrynova M."/>
            <person name="Rychlik I."/>
        </authorList>
    </citation>
    <scope>NUCLEOTIDE SEQUENCE [LARGE SCALE GENOMIC DNA]</scope>
    <source>
        <strain evidence="3 4">ET340</strain>
    </source>
</reference>
<reference evidence="3 4" key="2">
    <citation type="submission" date="2023-06" db="EMBL/GenBank/DDBJ databases">
        <title>Identification and characterization of horizontal gene transfer across gut microbiota members of farm animals based on homology search.</title>
        <authorList>
            <person name="Schwarzerova J."/>
            <person name="Nykrynova M."/>
            <person name="Jureckova K."/>
            <person name="Cejkova D."/>
            <person name="Rychlik I."/>
        </authorList>
    </citation>
    <scope>NUCLEOTIDE SEQUENCE [LARGE SCALE GENOMIC DNA]</scope>
    <source>
        <strain evidence="3 4">ET340</strain>
    </source>
</reference>
<keyword evidence="3" id="KW-0547">Nucleotide-binding</keyword>
<name>A0ABT7UUM0_9FIRM</name>
<dbReference type="SMART" id="SM00487">
    <property type="entry name" value="DEXDc"/>
    <property type="match status" value="1"/>
</dbReference>
<dbReference type="InterPro" id="IPR049730">
    <property type="entry name" value="SNF2/RAD54-like_C"/>
</dbReference>
<proteinExistence type="predicted"/>
<dbReference type="SUPFAM" id="SSF52540">
    <property type="entry name" value="P-loop containing nucleoside triphosphate hydrolases"/>
    <property type="match status" value="2"/>
</dbReference>
<organism evidence="3 4">
    <name type="scientific">Allofournierella massiliensis</name>
    <dbReference type="NCBI Taxonomy" id="1650663"/>
    <lineage>
        <taxon>Bacteria</taxon>
        <taxon>Bacillati</taxon>
        <taxon>Bacillota</taxon>
        <taxon>Clostridia</taxon>
        <taxon>Eubacteriales</taxon>
        <taxon>Oscillospiraceae</taxon>
        <taxon>Allofournierella</taxon>
    </lineage>
</organism>